<gene>
    <name evidence="3" type="ORF">CHIRRI_LOCUS3729</name>
</gene>
<evidence type="ECO:0000313" key="4">
    <source>
        <dbReference type="Proteomes" id="UP001153620"/>
    </source>
</evidence>
<feature type="compositionally biased region" description="Basic and acidic residues" evidence="1">
    <location>
        <begin position="48"/>
        <end position="61"/>
    </location>
</feature>
<protein>
    <submittedName>
        <fullName evidence="3">Uncharacterized protein</fullName>
    </submittedName>
</protein>
<reference evidence="3" key="2">
    <citation type="submission" date="2022-10" db="EMBL/GenBank/DDBJ databases">
        <authorList>
            <consortium name="ENA_rothamsted_submissions"/>
            <consortium name="culmorum"/>
            <person name="King R."/>
        </authorList>
    </citation>
    <scope>NUCLEOTIDE SEQUENCE</scope>
</reference>
<reference evidence="3" key="1">
    <citation type="submission" date="2022-01" db="EMBL/GenBank/DDBJ databases">
        <authorList>
            <person name="King R."/>
        </authorList>
    </citation>
    <scope>NUCLEOTIDE SEQUENCE</scope>
</reference>
<dbReference type="EMBL" id="OU895877">
    <property type="protein sequence ID" value="CAG9800791.1"/>
    <property type="molecule type" value="Genomic_DNA"/>
</dbReference>
<feature type="region of interest" description="Disordered" evidence="1">
    <location>
        <begin position="48"/>
        <end position="97"/>
    </location>
</feature>
<evidence type="ECO:0000256" key="2">
    <source>
        <dbReference type="SAM" id="SignalP"/>
    </source>
</evidence>
<keyword evidence="2" id="KW-0732">Signal</keyword>
<name>A0A9N9WPI6_9DIPT</name>
<keyword evidence="4" id="KW-1185">Reference proteome</keyword>
<feature type="compositionally biased region" description="Basic residues" evidence="1">
    <location>
        <begin position="87"/>
        <end position="97"/>
    </location>
</feature>
<evidence type="ECO:0000313" key="3">
    <source>
        <dbReference type="EMBL" id="CAG9800791.1"/>
    </source>
</evidence>
<proteinExistence type="predicted"/>
<dbReference type="Proteomes" id="UP001153620">
    <property type="component" value="Chromosome 1"/>
</dbReference>
<dbReference type="AlphaFoldDB" id="A0A9N9WPI6"/>
<feature type="signal peptide" evidence="2">
    <location>
        <begin position="1"/>
        <end position="19"/>
    </location>
</feature>
<evidence type="ECO:0000256" key="1">
    <source>
        <dbReference type="SAM" id="MobiDB-lite"/>
    </source>
</evidence>
<accession>A0A9N9WPI6</accession>
<feature type="chain" id="PRO_5040219616" evidence="2">
    <location>
        <begin position="20"/>
        <end position="97"/>
    </location>
</feature>
<organism evidence="3 4">
    <name type="scientific">Chironomus riparius</name>
    <dbReference type="NCBI Taxonomy" id="315576"/>
    <lineage>
        <taxon>Eukaryota</taxon>
        <taxon>Metazoa</taxon>
        <taxon>Ecdysozoa</taxon>
        <taxon>Arthropoda</taxon>
        <taxon>Hexapoda</taxon>
        <taxon>Insecta</taxon>
        <taxon>Pterygota</taxon>
        <taxon>Neoptera</taxon>
        <taxon>Endopterygota</taxon>
        <taxon>Diptera</taxon>
        <taxon>Nematocera</taxon>
        <taxon>Chironomoidea</taxon>
        <taxon>Chironomidae</taxon>
        <taxon>Chironominae</taxon>
        <taxon>Chironomus</taxon>
    </lineage>
</organism>
<sequence length="97" mass="11248">MKSIFVMLGIVLIVLTVKSVEISGHGHESHSNQCTDCKKEDNIFMGDHNDVNKYHEDDKHIEHHAHNRDFVENHGHGPHNQDFVENHKHRNRGHGHH</sequence>